<feature type="signal peptide" evidence="10">
    <location>
        <begin position="1"/>
        <end position="20"/>
    </location>
</feature>
<dbReference type="GO" id="GO:0016977">
    <property type="term" value="F:chitosanase activity"/>
    <property type="evidence" value="ECO:0007669"/>
    <property type="project" value="UniProtKB-EC"/>
</dbReference>
<evidence type="ECO:0000256" key="6">
    <source>
        <dbReference type="ARBA" id="ARBA00022801"/>
    </source>
</evidence>
<dbReference type="STRING" id="1380566.A0A179FW18"/>
<protein>
    <recommendedName>
        <fullName evidence="10">Endo-chitosanase</fullName>
        <ecNumber evidence="10">3.2.1.132</ecNumber>
    </recommendedName>
</protein>
<comment type="function">
    <text evidence="10">Chitosanase catalyzing the endo-type cleavage of chitosan, the deacylated form of chitin. Chitosanase may be crucial in the degradation of the deacetylated portion of chitin in the fungal cell wall.</text>
</comment>
<name>A0A179FW18_METCM</name>
<reference evidence="11 12" key="1">
    <citation type="journal article" date="2016" name="PLoS Pathog.">
        <title>Biosynthesis of antibiotic leucinostatins in bio-control fungus Purpureocillium lilacinum and their inhibition on phytophthora revealed by genome mining.</title>
        <authorList>
            <person name="Wang G."/>
            <person name="Liu Z."/>
            <person name="Lin R."/>
            <person name="Li E."/>
            <person name="Mao Z."/>
            <person name="Ling J."/>
            <person name="Yang Y."/>
            <person name="Yin W.B."/>
            <person name="Xie B."/>
        </authorList>
    </citation>
    <scope>NUCLEOTIDE SEQUENCE [LARGE SCALE GENOMIC DNA]</scope>
    <source>
        <strain evidence="11">170</strain>
    </source>
</reference>
<dbReference type="OrthoDB" id="4756206at2759"/>
<keyword evidence="9 10" id="KW-0624">Polysaccharide degradation</keyword>
<dbReference type="InterPro" id="IPR009939">
    <property type="entry name" value="Chitosanase_fungal"/>
</dbReference>
<dbReference type="GO" id="GO:0000272">
    <property type="term" value="P:polysaccharide catabolic process"/>
    <property type="evidence" value="ECO:0007669"/>
    <property type="project" value="UniProtKB-KW"/>
</dbReference>
<dbReference type="RefSeq" id="XP_018146382.1">
    <property type="nucleotide sequence ID" value="XM_018282069.1"/>
</dbReference>
<evidence type="ECO:0000256" key="3">
    <source>
        <dbReference type="ARBA" id="ARBA00007799"/>
    </source>
</evidence>
<comment type="caution">
    <text evidence="11">The sequence shown here is derived from an EMBL/GenBank/DDBJ whole genome shotgun (WGS) entry which is preliminary data.</text>
</comment>
<evidence type="ECO:0000256" key="4">
    <source>
        <dbReference type="ARBA" id="ARBA00022525"/>
    </source>
</evidence>
<dbReference type="Proteomes" id="UP000078397">
    <property type="component" value="Unassembled WGS sequence"/>
</dbReference>
<keyword evidence="6 10" id="KW-0378">Hydrolase</keyword>
<dbReference type="PANTHER" id="PTHR42061">
    <property type="entry name" value="ENDO-CHITOSANASE"/>
    <property type="match status" value="1"/>
</dbReference>
<dbReference type="EMBL" id="LSBJ02000002">
    <property type="protein sequence ID" value="OAQ69845.1"/>
    <property type="molecule type" value="Genomic_DNA"/>
</dbReference>
<evidence type="ECO:0000256" key="10">
    <source>
        <dbReference type="RuleBase" id="RU361208"/>
    </source>
</evidence>
<evidence type="ECO:0000313" key="12">
    <source>
        <dbReference type="Proteomes" id="UP000078397"/>
    </source>
</evidence>
<comment type="similarity">
    <text evidence="3 10">Belongs to the glycosyl hydrolase 75 family.</text>
</comment>
<evidence type="ECO:0000313" key="11">
    <source>
        <dbReference type="EMBL" id="OAQ69845.1"/>
    </source>
</evidence>
<dbReference type="GO" id="GO:0005576">
    <property type="term" value="C:extracellular region"/>
    <property type="evidence" value="ECO:0007669"/>
    <property type="project" value="UniProtKB-SubCell"/>
</dbReference>
<sequence>MHRATISAAVATLLAGNVLARDVPSNVKALYDSIRSSGSCSNVLQGGFFSQEDDSKDFCYCGDHLQDKGIIYLQGNGGQLVNMDIDCDGHLGQGNGDCDSSGDTQGQTTFGDTVASYDKGIDDLNAYVHSYVVLGNQGSGDGYVEYDPQGDGVEPLSVVAVVCGDKMFYGVWGDTNGDDGPPLVGEVSLSLGQACYGRAVNGNEAHDDNDVLYIAFKGSNAVPGADGADWGASSFDDFENSLASLGDSLVSQL</sequence>
<comment type="subcellular location">
    <subcellularLocation>
        <location evidence="2 10">Secreted</location>
    </subcellularLocation>
</comment>
<keyword evidence="8 10" id="KW-0326">Glycosidase</keyword>
<dbReference type="GeneID" id="28846063"/>
<dbReference type="KEGG" id="pchm:VFPPC_02420"/>
<evidence type="ECO:0000256" key="2">
    <source>
        <dbReference type="ARBA" id="ARBA00004613"/>
    </source>
</evidence>
<proteinExistence type="inferred from homology"/>
<evidence type="ECO:0000256" key="8">
    <source>
        <dbReference type="ARBA" id="ARBA00023295"/>
    </source>
</evidence>
<dbReference type="Pfam" id="PF07335">
    <property type="entry name" value="Glyco_hydro_75"/>
    <property type="match status" value="1"/>
</dbReference>
<dbReference type="AlphaFoldDB" id="A0A179FW18"/>
<comment type="catalytic activity">
    <reaction evidence="1 10">
        <text>Endohydrolysis of beta-(1-&gt;4)-linkages between D-glucosamine residues in a partly acetylated chitosan.</text>
        <dbReference type="EC" id="3.2.1.132"/>
    </reaction>
</comment>
<keyword evidence="12" id="KW-1185">Reference proteome</keyword>
<keyword evidence="4" id="KW-0964">Secreted</keyword>
<accession>A0A179FW18</accession>
<dbReference type="EC" id="3.2.1.132" evidence="10"/>
<keyword evidence="5 10" id="KW-0732">Signal</keyword>
<feature type="chain" id="PRO_5007950194" description="Endo-chitosanase" evidence="10">
    <location>
        <begin position="21"/>
        <end position="253"/>
    </location>
</feature>
<evidence type="ECO:0000256" key="9">
    <source>
        <dbReference type="ARBA" id="ARBA00023326"/>
    </source>
</evidence>
<organism evidence="11 12">
    <name type="scientific">Pochonia chlamydosporia 170</name>
    <dbReference type="NCBI Taxonomy" id="1380566"/>
    <lineage>
        <taxon>Eukaryota</taxon>
        <taxon>Fungi</taxon>
        <taxon>Dikarya</taxon>
        <taxon>Ascomycota</taxon>
        <taxon>Pezizomycotina</taxon>
        <taxon>Sordariomycetes</taxon>
        <taxon>Hypocreomycetidae</taxon>
        <taxon>Hypocreales</taxon>
        <taxon>Clavicipitaceae</taxon>
        <taxon>Pochonia</taxon>
    </lineage>
</organism>
<gene>
    <name evidence="11" type="ORF">VFPPC_02420</name>
</gene>
<evidence type="ECO:0000256" key="1">
    <source>
        <dbReference type="ARBA" id="ARBA00000405"/>
    </source>
</evidence>
<evidence type="ECO:0000256" key="5">
    <source>
        <dbReference type="ARBA" id="ARBA00022729"/>
    </source>
</evidence>
<dbReference type="PANTHER" id="PTHR42061:SF6">
    <property type="entry name" value="ENDO-CHITOSANASE"/>
    <property type="match status" value="1"/>
</dbReference>
<evidence type="ECO:0000256" key="7">
    <source>
        <dbReference type="ARBA" id="ARBA00023277"/>
    </source>
</evidence>
<keyword evidence="7" id="KW-0119">Carbohydrate metabolism</keyword>